<evidence type="ECO:0000313" key="2">
    <source>
        <dbReference type="Proteomes" id="UP000807159"/>
    </source>
</evidence>
<dbReference type="EMBL" id="JACEGQ020000006">
    <property type="protein sequence ID" value="KAH8506291.1"/>
    <property type="molecule type" value="Genomic_DNA"/>
</dbReference>
<proteinExistence type="predicted"/>
<reference evidence="1" key="1">
    <citation type="journal article" date="2021" name="J. Hered.">
        <title>Genome Assembly of Salicaceae Populus deltoides (Eastern Cottonwood) I-69 Based on Nanopore Sequencing and Hi-C Technologies.</title>
        <authorList>
            <person name="Bai S."/>
            <person name="Wu H."/>
            <person name="Zhang J."/>
            <person name="Pan Z."/>
            <person name="Zhao W."/>
            <person name="Li Z."/>
            <person name="Tong C."/>
        </authorList>
    </citation>
    <scope>NUCLEOTIDE SEQUENCE</scope>
    <source>
        <tissue evidence="1">Leaf</tissue>
    </source>
</reference>
<comment type="caution">
    <text evidence="1">The sequence shown here is derived from an EMBL/GenBank/DDBJ whole genome shotgun (WGS) entry which is preliminary data.</text>
</comment>
<organism evidence="1 2">
    <name type="scientific">Populus deltoides</name>
    <name type="common">Eastern poplar</name>
    <name type="synonym">Eastern cottonwood</name>
    <dbReference type="NCBI Taxonomy" id="3696"/>
    <lineage>
        <taxon>Eukaryota</taxon>
        <taxon>Viridiplantae</taxon>
        <taxon>Streptophyta</taxon>
        <taxon>Embryophyta</taxon>
        <taxon>Tracheophyta</taxon>
        <taxon>Spermatophyta</taxon>
        <taxon>Magnoliopsida</taxon>
        <taxon>eudicotyledons</taxon>
        <taxon>Gunneridae</taxon>
        <taxon>Pentapetalae</taxon>
        <taxon>rosids</taxon>
        <taxon>fabids</taxon>
        <taxon>Malpighiales</taxon>
        <taxon>Salicaceae</taxon>
        <taxon>Saliceae</taxon>
        <taxon>Populus</taxon>
    </lineage>
</organism>
<name>A0A8T2YML2_POPDE</name>
<accession>A0A8T2YML2</accession>
<protein>
    <submittedName>
        <fullName evidence="1">Uncharacterized protein</fullName>
    </submittedName>
</protein>
<gene>
    <name evidence="1" type="ORF">H0E87_013202</name>
</gene>
<dbReference type="AlphaFoldDB" id="A0A8T2YML2"/>
<sequence length="55" mass="6466">ICIWFGRVGKTIPSLDPKLQMRLRLLRGALVLEVGERGSFCWRVGEPRLVWWLRT</sequence>
<evidence type="ECO:0000313" key="1">
    <source>
        <dbReference type="EMBL" id="KAH8506291.1"/>
    </source>
</evidence>
<feature type="non-terminal residue" evidence="1">
    <location>
        <position position="1"/>
    </location>
</feature>
<dbReference type="Proteomes" id="UP000807159">
    <property type="component" value="Chromosome 6"/>
</dbReference>
<keyword evidence="2" id="KW-1185">Reference proteome</keyword>